<comment type="caution">
    <text evidence="2">The sequence shown here is derived from an EMBL/GenBank/DDBJ whole genome shotgun (WGS) entry which is preliminary data.</text>
</comment>
<reference evidence="2 3" key="1">
    <citation type="submission" date="2019-05" db="EMBL/GenBank/DDBJ databases">
        <title>Another draft genome of Portunus trituberculatus and its Hox gene families provides insights of decapod evolution.</title>
        <authorList>
            <person name="Jeong J.-H."/>
            <person name="Song I."/>
            <person name="Kim S."/>
            <person name="Choi T."/>
            <person name="Kim D."/>
            <person name="Ryu S."/>
            <person name="Kim W."/>
        </authorList>
    </citation>
    <scope>NUCLEOTIDE SEQUENCE [LARGE SCALE GENOMIC DNA]</scope>
    <source>
        <tissue evidence="2">Muscle</tissue>
    </source>
</reference>
<dbReference type="EMBL" id="VSRR010051453">
    <property type="protein sequence ID" value="MPC79564.1"/>
    <property type="molecule type" value="Genomic_DNA"/>
</dbReference>
<keyword evidence="3" id="KW-1185">Reference proteome</keyword>
<gene>
    <name evidence="2" type="ORF">E2C01_074096</name>
</gene>
<organism evidence="2 3">
    <name type="scientific">Portunus trituberculatus</name>
    <name type="common">Swimming crab</name>
    <name type="synonym">Neptunus trituberculatus</name>
    <dbReference type="NCBI Taxonomy" id="210409"/>
    <lineage>
        <taxon>Eukaryota</taxon>
        <taxon>Metazoa</taxon>
        <taxon>Ecdysozoa</taxon>
        <taxon>Arthropoda</taxon>
        <taxon>Crustacea</taxon>
        <taxon>Multicrustacea</taxon>
        <taxon>Malacostraca</taxon>
        <taxon>Eumalacostraca</taxon>
        <taxon>Eucarida</taxon>
        <taxon>Decapoda</taxon>
        <taxon>Pleocyemata</taxon>
        <taxon>Brachyura</taxon>
        <taxon>Eubrachyura</taxon>
        <taxon>Portunoidea</taxon>
        <taxon>Portunidae</taxon>
        <taxon>Portuninae</taxon>
        <taxon>Portunus</taxon>
    </lineage>
</organism>
<protein>
    <submittedName>
        <fullName evidence="2">Uncharacterized protein</fullName>
    </submittedName>
</protein>
<dbReference type="AlphaFoldDB" id="A0A5B7IG15"/>
<dbReference type="Proteomes" id="UP000324222">
    <property type="component" value="Unassembled WGS sequence"/>
</dbReference>
<accession>A0A5B7IG15</accession>
<evidence type="ECO:0000313" key="3">
    <source>
        <dbReference type="Proteomes" id="UP000324222"/>
    </source>
</evidence>
<sequence length="104" mass="10840">MLFPSSPPSHAESNDIPLATMKMPPSSSSFPSSSSTSSYSSYSSDISELSRHHHQAKEGFVIGAAVVQWTHACFGILEVSKCTGSNPVHGLSVGWASSLGATVS</sequence>
<feature type="compositionally biased region" description="Low complexity" evidence="1">
    <location>
        <begin position="26"/>
        <end position="42"/>
    </location>
</feature>
<name>A0A5B7IG15_PORTR</name>
<proteinExistence type="predicted"/>
<evidence type="ECO:0000256" key="1">
    <source>
        <dbReference type="SAM" id="MobiDB-lite"/>
    </source>
</evidence>
<feature type="region of interest" description="Disordered" evidence="1">
    <location>
        <begin position="1"/>
        <end position="42"/>
    </location>
</feature>
<evidence type="ECO:0000313" key="2">
    <source>
        <dbReference type="EMBL" id="MPC79564.1"/>
    </source>
</evidence>